<dbReference type="InterPro" id="IPR014284">
    <property type="entry name" value="RNA_pol_sigma-70_dom"/>
</dbReference>
<evidence type="ECO:0000256" key="5">
    <source>
        <dbReference type="ARBA" id="ARBA00023163"/>
    </source>
</evidence>
<comment type="function">
    <text evidence="6">Sigma factors are initiation factors that promote the attachment of RNA polymerase to specific initiation sites and are then released.</text>
</comment>
<dbReference type="PROSITE" id="PS00715">
    <property type="entry name" value="SIGMA70_1"/>
    <property type="match status" value="1"/>
</dbReference>
<evidence type="ECO:0000256" key="6">
    <source>
        <dbReference type="RuleBase" id="RU362124"/>
    </source>
</evidence>
<dbReference type="SUPFAM" id="SSF88946">
    <property type="entry name" value="Sigma2 domain of RNA polymerase sigma factors"/>
    <property type="match status" value="1"/>
</dbReference>
<dbReference type="GO" id="GO:0016987">
    <property type="term" value="F:sigma factor activity"/>
    <property type="evidence" value="ECO:0007669"/>
    <property type="project" value="UniProtKB-KW"/>
</dbReference>
<evidence type="ECO:0000259" key="8">
    <source>
        <dbReference type="PROSITE" id="PS00716"/>
    </source>
</evidence>
<feature type="domain" description="RNA polymerase sigma-70" evidence="7">
    <location>
        <begin position="296"/>
        <end position="309"/>
    </location>
</feature>
<accession>A0A953JD69</accession>
<comment type="similarity">
    <text evidence="1 6">Belongs to the sigma-70 factor family.</text>
</comment>
<dbReference type="InterPro" id="IPR050239">
    <property type="entry name" value="Sigma-70_RNA_pol_init_factors"/>
</dbReference>
<protein>
    <recommendedName>
        <fullName evidence="6">RNA polymerase sigma factor</fullName>
    </recommendedName>
</protein>
<evidence type="ECO:0000313" key="9">
    <source>
        <dbReference type="EMBL" id="MBZ0156430.1"/>
    </source>
</evidence>
<dbReference type="Proteomes" id="UP000705867">
    <property type="component" value="Unassembled WGS sequence"/>
</dbReference>
<evidence type="ECO:0000256" key="1">
    <source>
        <dbReference type="ARBA" id="ARBA00007788"/>
    </source>
</evidence>
<evidence type="ECO:0000256" key="2">
    <source>
        <dbReference type="ARBA" id="ARBA00023015"/>
    </source>
</evidence>
<dbReference type="Gene3D" id="1.10.10.10">
    <property type="entry name" value="Winged helix-like DNA-binding domain superfamily/Winged helix DNA-binding domain"/>
    <property type="match status" value="2"/>
</dbReference>
<dbReference type="GO" id="GO:0003677">
    <property type="term" value="F:DNA binding"/>
    <property type="evidence" value="ECO:0007669"/>
    <property type="project" value="UniProtKB-KW"/>
</dbReference>
<dbReference type="EMBL" id="JAIOIV010000076">
    <property type="protein sequence ID" value="MBZ0156430.1"/>
    <property type="molecule type" value="Genomic_DNA"/>
</dbReference>
<dbReference type="InterPro" id="IPR009042">
    <property type="entry name" value="RNA_pol_sigma70_r1_2"/>
</dbReference>
<name>A0A953JD69_9BACT</name>
<dbReference type="GO" id="GO:0006352">
    <property type="term" value="P:DNA-templated transcription initiation"/>
    <property type="evidence" value="ECO:0007669"/>
    <property type="project" value="InterPro"/>
</dbReference>
<evidence type="ECO:0000256" key="4">
    <source>
        <dbReference type="ARBA" id="ARBA00023125"/>
    </source>
</evidence>
<dbReference type="InterPro" id="IPR007627">
    <property type="entry name" value="RNA_pol_sigma70_r2"/>
</dbReference>
<sequence length="499" mass="56784">MEKMLDLYEEELVDDSLLDAFEDTTLLEGREPINVEALSEEFIGEPKSPPGPECGTVDMYIKGIKGIQPLTKEGEVEIARQIEECKRRVSEALFTTPLVIKKLMALGERVERGEAPLADLILDGEDLSEEDLLAEKERFSRIAVEIGSLFARREMLLRERRVSWPKRKERMDQLLKDNSEQLVTKVRELGLRESVIDGFSEEVKVLGRRLDLLSGEYARAQKAEHGSDTQARLASEMETLEAAIGLSASEIRAFIEELARREADATDAKSRLVEANLKLVISVAKRYLGKGLSMGDLIQEGNIGLMRAVDKFDYRRGYKFSTYATWWIRQAIGRAIADHSRLIRIPVHMQDTMKKVNKTIQKIVQESGAEPGPCEISKRARIPLEKVIEAMKIAREPLSIETPLGEEGDTLLKDFIEDTSLDSPLESALQRDIQRNLERILRTLSPKEEMVIRKRFGIGENPHTLEEVSRLFEITRERVRQIQIRAMKKLKLPARALLR</sequence>
<dbReference type="PRINTS" id="PR00046">
    <property type="entry name" value="SIGMA70FCT"/>
</dbReference>
<reference evidence="9" key="2">
    <citation type="submission" date="2021-08" db="EMBL/GenBank/DDBJ databases">
        <authorList>
            <person name="Dalcin Martins P."/>
        </authorList>
    </citation>
    <scope>NUCLEOTIDE SEQUENCE</scope>
    <source>
        <strain evidence="9">MAG_39</strain>
    </source>
</reference>
<keyword evidence="2 6" id="KW-0805">Transcription regulation</keyword>
<keyword evidence="3 6" id="KW-0731">Sigma factor</keyword>
<comment type="caution">
    <text evidence="9">The sequence shown here is derived from an EMBL/GenBank/DDBJ whole genome shotgun (WGS) entry which is preliminary data.</text>
</comment>
<keyword evidence="5 6" id="KW-0804">Transcription</keyword>
<dbReference type="InterPro" id="IPR013325">
    <property type="entry name" value="RNA_pol_sigma_r2"/>
</dbReference>
<dbReference type="Gene3D" id="1.10.601.10">
    <property type="entry name" value="RNA Polymerase Primary Sigma Factor"/>
    <property type="match status" value="2"/>
</dbReference>
<gene>
    <name evidence="9" type="ORF">K8I29_09520</name>
</gene>
<dbReference type="InterPro" id="IPR007630">
    <property type="entry name" value="RNA_pol_sigma70_r4"/>
</dbReference>
<evidence type="ECO:0000259" key="7">
    <source>
        <dbReference type="PROSITE" id="PS00715"/>
    </source>
</evidence>
<dbReference type="Pfam" id="PF04545">
    <property type="entry name" value="Sigma70_r4"/>
    <property type="match status" value="1"/>
</dbReference>
<dbReference type="PROSITE" id="PS00716">
    <property type="entry name" value="SIGMA70_2"/>
    <property type="match status" value="1"/>
</dbReference>
<feature type="domain" description="RNA polymerase sigma-70" evidence="8">
    <location>
        <begin position="464"/>
        <end position="490"/>
    </location>
</feature>
<dbReference type="InterPro" id="IPR013324">
    <property type="entry name" value="RNA_pol_sigma_r3/r4-like"/>
</dbReference>
<dbReference type="PANTHER" id="PTHR30603">
    <property type="entry name" value="RNA POLYMERASE SIGMA FACTOR RPO"/>
    <property type="match status" value="1"/>
</dbReference>
<keyword evidence="4 6" id="KW-0238">DNA-binding</keyword>
<evidence type="ECO:0000256" key="3">
    <source>
        <dbReference type="ARBA" id="ARBA00023082"/>
    </source>
</evidence>
<dbReference type="NCBIfam" id="TIGR02937">
    <property type="entry name" value="sigma70-ECF"/>
    <property type="match status" value="1"/>
</dbReference>
<evidence type="ECO:0000313" key="10">
    <source>
        <dbReference type="Proteomes" id="UP000705867"/>
    </source>
</evidence>
<dbReference type="InterPro" id="IPR007624">
    <property type="entry name" value="RNA_pol_sigma70_r3"/>
</dbReference>
<dbReference type="SUPFAM" id="SSF88659">
    <property type="entry name" value="Sigma3 and sigma4 domains of RNA polymerase sigma factors"/>
    <property type="match status" value="2"/>
</dbReference>
<dbReference type="FunFam" id="1.10.601.10:FF:000001">
    <property type="entry name" value="RNA polymerase sigma factor SigA"/>
    <property type="match status" value="1"/>
</dbReference>
<reference evidence="9" key="1">
    <citation type="journal article" date="2021" name="bioRxiv">
        <title>Unraveling nitrogen, sulfur and carbon metabolic pathways and microbial community transcriptional responses to substrate deprivation and toxicity stresses in a bioreactor mimicking anoxic brackish coastal sediment conditions.</title>
        <authorList>
            <person name="Martins P.D."/>
            <person name="Echeveste M.J."/>
            <person name="Arshad A."/>
            <person name="Kurth J."/>
            <person name="Ouboter H."/>
            <person name="Jetten M.S.M."/>
            <person name="Welte C.U."/>
        </authorList>
    </citation>
    <scope>NUCLEOTIDE SEQUENCE</scope>
    <source>
        <strain evidence="9">MAG_39</strain>
    </source>
</reference>
<dbReference type="PANTHER" id="PTHR30603:SF60">
    <property type="entry name" value="RNA POLYMERASE SIGMA FACTOR RPOD"/>
    <property type="match status" value="1"/>
</dbReference>
<dbReference type="AlphaFoldDB" id="A0A953JD69"/>
<organism evidence="9 10">
    <name type="scientific">Candidatus Nitrobium versatile</name>
    <dbReference type="NCBI Taxonomy" id="2884831"/>
    <lineage>
        <taxon>Bacteria</taxon>
        <taxon>Pseudomonadati</taxon>
        <taxon>Nitrospirota</taxon>
        <taxon>Nitrospiria</taxon>
        <taxon>Nitrospirales</taxon>
        <taxon>Nitrospiraceae</taxon>
        <taxon>Candidatus Nitrobium</taxon>
    </lineage>
</organism>
<dbReference type="InterPro" id="IPR000943">
    <property type="entry name" value="RNA_pol_sigma70"/>
</dbReference>
<proteinExistence type="inferred from homology"/>
<dbReference type="CDD" id="cd06171">
    <property type="entry name" value="Sigma70_r4"/>
    <property type="match status" value="1"/>
</dbReference>
<dbReference type="Pfam" id="PF04542">
    <property type="entry name" value="Sigma70_r2"/>
    <property type="match status" value="1"/>
</dbReference>
<dbReference type="Pfam" id="PF04539">
    <property type="entry name" value="Sigma70_r3"/>
    <property type="match status" value="1"/>
</dbReference>
<dbReference type="InterPro" id="IPR036388">
    <property type="entry name" value="WH-like_DNA-bd_sf"/>
</dbReference>
<dbReference type="Pfam" id="PF00140">
    <property type="entry name" value="Sigma70_r1_2"/>
    <property type="match status" value="1"/>
</dbReference>